<gene>
    <name evidence="2" type="ORF">EDD80_101494</name>
</gene>
<evidence type="ECO:0008006" key="4">
    <source>
        <dbReference type="Google" id="ProtNLM"/>
    </source>
</evidence>
<dbReference type="RefSeq" id="WP_132127733.1">
    <property type="nucleotide sequence ID" value="NZ_CP042432.1"/>
</dbReference>
<evidence type="ECO:0000313" key="3">
    <source>
        <dbReference type="Proteomes" id="UP000295807"/>
    </source>
</evidence>
<dbReference type="EMBL" id="SMAD01000001">
    <property type="protein sequence ID" value="TCS90294.1"/>
    <property type="molecule type" value="Genomic_DNA"/>
</dbReference>
<dbReference type="OrthoDB" id="9798438at2"/>
<keyword evidence="1" id="KW-0732">Signal</keyword>
<evidence type="ECO:0000256" key="1">
    <source>
        <dbReference type="SAM" id="SignalP"/>
    </source>
</evidence>
<feature type="signal peptide" evidence="1">
    <location>
        <begin position="1"/>
        <end position="18"/>
    </location>
</feature>
<reference evidence="2 3" key="1">
    <citation type="submission" date="2019-03" db="EMBL/GenBank/DDBJ databases">
        <title>Genomic Encyclopedia of Type Strains, Phase IV (KMG-IV): sequencing the most valuable type-strain genomes for metagenomic binning, comparative biology and taxonomic classification.</title>
        <authorList>
            <person name="Goeker M."/>
        </authorList>
    </citation>
    <scope>NUCLEOTIDE SEQUENCE [LARGE SCALE GENOMIC DNA]</scope>
    <source>
        <strain evidence="2 3">DSM 21100</strain>
    </source>
</reference>
<comment type="caution">
    <text evidence="2">The sequence shown here is derived from an EMBL/GenBank/DDBJ whole genome shotgun (WGS) entry which is preliminary data.</text>
</comment>
<accession>A0A4R3KYC2</accession>
<evidence type="ECO:0000313" key="2">
    <source>
        <dbReference type="EMBL" id="TCS90294.1"/>
    </source>
</evidence>
<protein>
    <recommendedName>
        <fullName evidence="4">WD40 repeat protein</fullName>
    </recommendedName>
</protein>
<name>A0A4R3KYC2_9SPHI</name>
<sequence length="314" mass="34355">MNSFLVSRSALRIIPLLACWLLCGGNSCSKKEDLTPAEALPKGPSFSGAFAAGAVKVPGLQEVSGIAGGINDPGLVWAHNDSGDDARIFALTDKGVHMATYYLEGAEAVDWEDMASGTGPVPGKKYLYIADIGDNLAKRSCVVIYRFEEPLTEKRGKPYTDTIEEQAIDTFFLKYEGGPRDAETFMTDPISGKAFIVSKREAKAGLYQVRLPASPTDTLMLQRTGTLPYTGMTGGDISPDGREILLKNYNRLFYWQRSGNTQLEKALGGKARRLLYAPEPQGEAIAWKKDGSGFFTLSEEVFGISAMLYWHKRK</sequence>
<proteinExistence type="predicted"/>
<dbReference type="AlphaFoldDB" id="A0A4R3KYC2"/>
<keyword evidence="3" id="KW-1185">Reference proteome</keyword>
<organism evidence="2 3">
    <name type="scientific">Anseongella ginsenosidimutans</name>
    <dbReference type="NCBI Taxonomy" id="496056"/>
    <lineage>
        <taxon>Bacteria</taxon>
        <taxon>Pseudomonadati</taxon>
        <taxon>Bacteroidota</taxon>
        <taxon>Sphingobacteriia</taxon>
        <taxon>Sphingobacteriales</taxon>
        <taxon>Sphingobacteriaceae</taxon>
        <taxon>Anseongella</taxon>
    </lineage>
</organism>
<feature type="chain" id="PRO_5020386031" description="WD40 repeat protein" evidence="1">
    <location>
        <begin position="19"/>
        <end position="314"/>
    </location>
</feature>
<dbReference type="Proteomes" id="UP000295807">
    <property type="component" value="Unassembled WGS sequence"/>
</dbReference>